<protein>
    <recommendedName>
        <fullName evidence="2">Beta-lactamase-related domain-containing protein</fullName>
    </recommendedName>
</protein>
<dbReference type="PANTHER" id="PTHR46825:SF9">
    <property type="entry name" value="BETA-LACTAMASE-RELATED DOMAIN-CONTAINING PROTEIN"/>
    <property type="match status" value="1"/>
</dbReference>
<evidence type="ECO:0000313" key="4">
    <source>
        <dbReference type="Proteomes" id="UP000011713"/>
    </source>
</evidence>
<sequence length="508" mass="57375">MPSSEQLPLVPQDSLQQQLSSYHEQQRARQQLRYRSKYLGRVIVGFVAASLISLFLGALVWPTPVHYERTLDWKSILDTYEYAHNFSGVVRLSTNGQKVLQMAKGLANVPFMQPMEEQSVFSMGTHVQLLVAVAMLQLQERGLVDLRQSVSMYWDQDDWRKFGLDTNRTTWCPTIANETECQVVTYHDLLYMGSGFETQERDEPLQTMISFATQVGTFIDQPLAFKPGTSFKYADENYVLLAFMVEKLSGVTLKQYLTRYVFDPLLLTSTTFDAFGGAVDVKRFLVNQYVQFYAHRQSAISGREHASGNRSSNSSSGFDVVSGKHLDYVSTGSCAIYKGLENSLYGLQSTAEDMHDIYTDLFHEQGRHSRLLKTHSVALMVRTRNPAYPAFGLGIGVDFEKQPREAALESNWPAKITFCGSTTCSRTCMAMQMPATNLSIVASAFTNNVRLYFTSIDAFHAYEPRDFIQKRVPTTEKSAFEMNDGAANALAWSLLQFFHLPPELLTTE</sequence>
<dbReference type="eggNOG" id="ENOG502QTJ7">
    <property type="taxonomic scope" value="Eukaryota"/>
</dbReference>
<reference evidence="3" key="2">
    <citation type="submission" date="2015-06" db="UniProtKB">
        <authorList>
            <consortium name="EnsemblProtists"/>
        </authorList>
    </citation>
    <scope>IDENTIFICATION</scope>
    <source>
        <strain evidence="3">Emoy2</strain>
    </source>
</reference>
<dbReference type="SUPFAM" id="SSF56601">
    <property type="entry name" value="beta-lactamase/transpeptidase-like"/>
    <property type="match status" value="1"/>
</dbReference>
<dbReference type="OMA" id="FPMGAHV"/>
<dbReference type="InParanoid" id="M4BKE8"/>
<dbReference type="EnsemblProtists" id="HpaT806881">
    <property type="protein sequence ID" value="HpaP806881"/>
    <property type="gene ID" value="HpaG806881"/>
</dbReference>
<keyword evidence="1" id="KW-0472">Membrane</keyword>
<feature type="domain" description="Beta-lactamase-related" evidence="2">
    <location>
        <begin position="84"/>
        <end position="396"/>
    </location>
</feature>
<feature type="transmembrane region" description="Helical" evidence="1">
    <location>
        <begin position="38"/>
        <end position="61"/>
    </location>
</feature>
<dbReference type="STRING" id="559515.M4BKE8"/>
<evidence type="ECO:0000313" key="3">
    <source>
        <dbReference type="EnsemblProtists" id="HpaP806881"/>
    </source>
</evidence>
<keyword evidence="1" id="KW-1133">Transmembrane helix</keyword>
<evidence type="ECO:0000259" key="2">
    <source>
        <dbReference type="Pfam" id="PF00144"/>
    </source>
</evidence>
<organism evidence="3 4">
    <name type="scientific">Hyaloperonospora arabidopsidis (strain Emoy2)</name>
    <name type="common">Downy mildew agent</name>
    <name type="synonym">Peronospora arabidopsidis</name>
    <dbReference type="NCBI Taxonomy" id="559515"/>
    <lineage>
        <taxon>Eukaryota</taxon>
        <taxon>Sar</taxon>
        <taxon>Stramenopiles</taxon>
        <taxon>Oomycota</taxon>
        <taxon>Peronosporomycetes</taxon>
        <taxon>Peronosporales</taxon>
        <taxon>Peronosporaceae</taxon>
        <taxon>Hyaloperonospora</taxon>
    </lineage>
</organism>
<dbReference type="Proteomes" id="UP000011713">
    <property type="component" value="Unassembled WGS sequence"/>
</dbReference>
<dbReference type="VEuPathDB" id="FungiDB:HpaG806881"/>
<evidence type="ECO:0000256" key="1">
    <source>
        <dbReference type="SAM" id="Phobius"/>
    </source>
</evidence>
<dbReference type="InterPro" id="IPR012338">
    <property type="entry name" value="Beta-lactam/transpept-like"/>
</dbReference>
<reference evidence="4" key="1">
    <citation type="journal article" date="2010" name="Science">
        <title>Signatures of adaptation to obligate biotrophy in the Hyaloperonospora arabidopsidis genome.</title>
        <authorList>
            <person name="Baxter L."/>
            <person name="Tripathy S."/>
            <person name="Ishaque N."/>
            <person name="Boot N."/>
            <person name="Cabral A."/>
            <person name="Kemen E."/>
            <person name="Thines M."/>
            <person name="Ah-Fong A."/>
            <person name="Anderson R."/>
            <person name="Badejoko W."/>
            <person name="Bittner-Eddy P."/>
            <person name="Boore J.L."/>
            <person name="Chibucos M.C."/>
            <person name="Coates M."/>
            <person name="Dehal P."/>
            <person name="Delehaunty K."/>
            <person name="Dong S."/>
            <person name="Downton P."/>
            <person name="Dumas B."/>
            <person name="Fabro G."/>
            <person name="Fronick C."/>
            <person name="Fuerstenberg S.I."/>
            <person name="Fulton L."/>
            <person name="Gaulin E."/>
            <person name="Govers F."/>
            <person name="Hughes L."/>
            <person name="Humphray S."/>
            <person name="Jiang R.H."/>
            <person name="Judelson H."/>
            <person name="Kamoun S."/>
            <person name="Kyung K."/>
            <person name="Meijer H."/>
            <person name="Minx P."/>
            <person name="Morris P."/>
            <person name="Nelson J."/>
            <person name="Phuntumart V."/>
            <person name="Qutob D."/>
            <person name="Rehmany A."/>
            <person name="Rougon-Cardoso A."/>
            <person name="Ryden P."/>
            <person name="Torto-Alalibo T."/>
            <person name="Studholme D."/>
            <person name="Wang Y."/>
            <person name="Win J."/>
            <person name="Wood J."/>
            <person name="Clifton S.W."/>
            <person name="Rogers J."/>
            <person name="Van den Ackerveken G."/>
            <person name="Jones J.D."/>
            <person name="McDowell J.M."/>
            <person name="Beynon J."/>
            <person name="Tyler B.M."/>
        </authorList>
    </citation>
    <scope>NUCLEOTIDE SEQUENCE [LARGE SCALE GENOMIC DNA]</scope>
    <source>
        <strain evidence="4">Emoy2</strain>
    </source>
</reference>
<dbReference type="HOGENOM" id="CLU_556103_0_0_1"/>
<dbReference type="AlphaFoldDB" id="M4BKE8"/>
<dbReference type="EMBL" id="JH598349">
    <property type="status" value="NOT_ANNOTATED_CDS"/>
    <property type="molecule type" value="Genomic_DNA"/>
</dbReference>
<dbReference type="Gene3D" id="3.40.710.10">
    <property type="entry name" value="DD-peptidase/beta-lactamase superfamily"/>
    <property type="match status" value="1"/>
</dbReference>
<dbReference type="InterPro" id="IPR050491">
    <property type="entry name" value="AmpC-like"/>
</dbReference>
<dbReference type="InterPro" id="IPR001466">
    <property type="entry name" value="Beta-lactam-related"/>
</dbReference>
<keyword evidence="1" id="KW-0812">Transmembrane</keyword>
<proteinExistence type="predicted"/>
<dbReference type="PANTHER" id="PTHR46825">
    <property type="entry name" value="D-ALANYL-D-ALANINE-CARBOXYPEPTIDASE/ENDOPEPTIDASE AMPH"/>
    <property type="match status" value="1"/>
</dbReference>
<dbReference type="Pfam" id="PF00144">
    <property type="entry name" value="Beta-lactamase"/>
    <property type="match status" value="1"/>
</dbReference>
<accession>M4BKE8</accession>
<name>M4BKE8_HYAAE</name>
<keyword evidence="4" id="KW-1185">Reference proteome</keyword>